<keyword evidence="2" id="KW-0472">Membrane</keyword>
<dbReference type="AlphaFoldDB" id="A0A1M7ITV9"/>
<feature type="compositionally biased region" description="Low complexity" evidence="1">
    <location>
        <begin position="73"/>
        <end position="86"/>
    </location>
</feature>
<organism evidence="3 4">
    <name type="scientific">Cryptosporangium aurantiacum</name>
    <dbReference type="NCBI Taxonomy" id="134849"/>
    <lineage>
        <taxon>Bacteria</taxon>
        <taxon>Bacillati</taxon>
        <taxon>Actinomycetota</taxon>
        <taxon>Actinomycetes</taxon>
        <taxon>Cryptosporangiales</taxon>
        <taxon>Cryptosporangiaceae</taxon>
        <taxon>Cryptosporangium</taxon>
    </lineage>
</organism>
<evidence type="ECO:0000313" key="3">
    <source>
        <dbReference type="EMBL" id="SHM44053.1"/>
    </source>
</evidence>
<feature type="transmembrane region" description="Helical" evidence="2">
    <location>
        <begin position="35"/>
        <end position="53"/>
    </location>
</feature>
<gene>
    <name evidence="3" type="ORF">SAMN05443668_101588</name>
</gene>
<keyword evidence="2" id="KW-0812">Transmembrane</keyword>
<dbReference type="Proteomes" id="UP000184440">
    <property type="component" value="Unassembled WGS sequence"/>
</dbReference>
<evidence type="ECO:0000256" key="1">
    <source>
        <dbReference type="SAM" id="MobiDB-lite"/>
    </source>
</evidence>
<accession>A0A1M7ITV9</accession>
<keyword evidence="4" id="KW-1185">Reference proteome</keyword>
<evidence type="ECO:0000256" key="2">
    <source>
        <dbReference type="SAM" id="Phobius"/>
    </source>
</evidence>
<evidence type="ECO:0000313" key="4">
    <source>
        <dbReference type="Proteomes" id="UP000184440"/>
    </source>
</evidence>
<name>A0A1M7ITV9_9ACTN</name>
<proteinExistence type="predicted"/>
<reference evidence="3 4" key="1">
    <citation type="submission" date="2016-11" db="EMBL/GenBank/DDBJ databases">
        <authorList>
            <person name="Jaros S."/>
            <person name="Januszkiewicz K."/>
            <person name="Wedrychowicz H."/>
        </authorList>
    </citation>
    <scope>NUCLEOTIDE SEQUENCE [LARGE SCALE GENOMIC DNA]</scope>
    <source>
        <strain evidence="3 4">DSM 46144</strain>
    </source>
</reference>
<sequence>MPTQPGYRYRRSAVTEARHGQDRVVAVRRRPRRKLIGVLVVIVLLVPAGLLAAKSLYGTMTGTVVDPETAAQSPVSPSPSLNPNDPFDGTPAAKYLPADQGIVVPTAVKAGVWSAKEVGTVLTKTKEVLLAARTDPKVLGGDPTSYVEALAPNVREQVKEAIVSGTDTLGYVTNLGAGYTLGAPIRGVGSLAVTTGSLKQLIVRADVVWVYPLAGPLPEESTGAGVRLVVLHTVESYEWFPSKGFADEDQGARPGEGERAVFNADCPKYLKGALALPATPVQDPVEGNEAVFVATTPLTSFPTGC</sequence>
<feature type="region of interest" description="Disordered" evidence="1">
    <location>
        <begin position="68"/>
        <end position="90"/>
    </location>
</feature>
<keyword evidence="2" id="KW-1133">Transmembrane helix</keyword>
<protein>
    <submittedName>
        <fullName evidence="3">Uncharacterized protein</fullName>
    </submittedName>
</protein>
<dbReference type="EMBL" id="FRCS01000001">
    <property type="protein sequence ID" value="SHM44053.1"/>
    <property type="molecule type" value="Genomic_DNA"/>
</dbReference>